<protein>
    <recommendedName>
        <fullName evidence="6">Adenosine deaminase domain-containing protein</fullName>
    </recommendedName>
</protein>
<comment type="similarity">
    <text evidence="2">Belongs to the metallo-dependent hydrolases superfamily. Adenosine and AMP deaminases family.</text>
</comment>
<organism evidence="7 8">
    <name type="scientific">Teretinema zuelzerae</name>
    <dbReference type="NCBI Taxonomy" id="156"/>
    <lineage>
        <taxon>Bacteria</taxon>
        <taxon>Pseudomonadati</taxon>
        <taxon>Spirochaetota</taxon>
        <taxon>Spirochaetia</taxon>
        <taxon>Spirochaetales</taxon>
        <taxon>Treponemataceae</taxon>
        <taxon>Teretinema</taxon>
    </lineage>
</organism>
<dbReference type="InterPro" id="IPR001365">
    <property type="entry name" value="A_deaminase_dom"/>
</dbReference>
<gene>
    <name evidence="7" type="ORF">K7J14_03690</name>
</gene>
<evidence type="ECO:0000256" key="1">
    <source>
        <dbReference type="ARBA" id="ARBA00001947"/>
    </source>
</evidence>
<evidence type="ECO:0000313" key="8">
    <source>
        <dbReference type="Proteomes" id="UP001198163"/>
    </source>
</evidence>
<dbReference type="Gene3D" id="3.20.20.140">
    <property type="entry name" value="Metal-dependent hydrolases"/>
    <property type="match status" value="1"/>
</dbReference>
<comment type="cofactor">
    <cofactor evidence="1">
        <name>Zn(2+)</name>
        <dbReference type="ChEBI" id="CHEBI:29105"/>
    </cofactor>
</comment>
<keyword evidence="8" id="KW-1185">Reference proteome</keyword>
<evidence type="ECO:0000256" key="3">
    <source>
        <dbReference type="ARBA" id="ARBA00022723"/>
    </source>
</evidence>
<proteinExistence type="inferred from homology"/>
<dbReference type="InterPro" id="IPR006330">
    <property type="entry name" value="Ado/ade_deaminase"/>
</dbReference>
<dbReference type="AlphaFoldDB" id="A0AAE3JI61"/>
<keyword evidence="3" id="KW-0479">Metal-binding</keyword>
<reference evidence="7" key="1">
    <citation type="submission" date="2021-08" db="EMBL/GenBank/DDBJ databases">
        <title>Comparative analyses of Brucepasteria parasyntrophica and Teretinema zuelzerae.</title>
        <authorList>
            <person name="Song Y."/>
            <person name="Brune A."/>
        </authorList>
    </citation>
    <scope>NUCLEOTIDE SEQUENCE</scope>
    <source>
        <strain evidence="7">DSM 1903</strain>
    </source>
</reference>
<dbReference type="RefSeq" id="WP_230753258.1">
    <property type="nucleotide sequence ID" value="NZ_JAINWA010000001.1"/>
</dbReference>
<evidence type="ECO:0000259" key="6">
    <source>
        <dbReference type="Pfam" id="PF00962"/>
    </source>
</evidence>
<evidence type="ECO:0000256" key="4">
    <source>
        <dbReference type="ARBA" id="ARBA00022801"/>
    </source>
</evidence>
<evidence type="ECO:0000256" key="5">
    <source>
        <dbReference type="ARBA" id="ARBA00022833"/>
    </source>
</evidence>
<accession>A0AAE3JI61</accession>
<dbReference type="EMBL" id="JAINWA010000001">
    <property type="protein sequence ID" value="MCD1653801.1"/>
    <property type="molecule type" value="Genomic_DNA"/>
</dbReference>
<name>A0AAE3JI61_9SPIR</name>
<comment type="caution">
    <text evidence="7">The sequence shown here is derived from an EMBL/GenBank/DDBJ whole genome shotgun (WGS) entry which is preliminary data.</text>
</comment>
<dbReference type="PANTHER" id="PTHR43114">
    <property type="entry name" value="ADENINE DEAMINASE"/>
    <property type="match status" value="1"/>
</dbReference>
<keyword evidence="5" id="KW-0862">Zinc</keyword>
<dbReference type="SUPFAM" id="SSF51556">
    <property type="entry name" value="Metallo-dependent hydrolases"/>
    <property type="match status" value="1"/>
</dbReference>
<dbReference type="PANTHER" id="PTHR43114:SF6">
    <property type="entry name" value="ADENINE DEAMINASE"/>
    <property type="match status" value="1"/>
</dbReference>
<dbReference type="InterPro" id="IPR032466">
    <property type="entry name" value="Metal_Hydrolase"/>
</dbReference>
<sequence length="329" mass="35478">MIHTDDADSACFIRGLEAGDGALVSAAPKGDLHVHGLCGGTRKDYMAWCGQTLPPPPRVFPDFTDFDHYLLVTLARPYSGCEGADLWKFFAFFFRNTLENAIADGVTVIEPSIDSSVVDIFGGDAVLMAEEINRIIAETAAARPSAVLDVRPELGMAKGIPLALLESWVPAALSTGIFKSIDLYGDERVGDDADYVPFYSMARERGLRLKAHAGELRGASSVRRSVELFELDAVQHGISAAEDPSVMEFLAARGTVLNVCPTSNVRLGRAPSIASHPVSALSKAGVPVTINTDDRIVFDASLSEEYLSLYREGVFTAEELNGIRLRSLL</sequence>
<dbReference type="GO" id="GO:0046872">
    <property type="term" value="F:metal ion binding"/>
    <property type="evidence" value="ECO:0007669"/>
    <property type="project" value="UniProtKB-KW"/>
</dbReference>
<evidence type="ECO:0000256" key="2">
    <source>
        <dbReference type="ARBA" id="ARBA00006676"/>
    </source>
</evidence>
<dbReference type="GO" id="GO:0016814">
    <property type="term" value="F:hydrolase activity, acting on carbon-nitrogen (but not peptide) bonds, in cyclic amidines"/>
    <property type="evidence" value="ECO:0007669"/>
    <property type="project" value="UniProtKB-ARBA"/>
</dbReference>
<dbReference type="GO" id="GO:0019239">
    <property type="term" value="F:deaminase activity"/>
    <property type="evidence" value="ECO:0007669"/>
    <property type="project" value="InterPro"/>
</dbReference>
<dbReference type="Proteomes" id="UP001198163">
    <property type="component" value="Unassembled WGS sequence"/>
</dbReference>
<evidence type="ECO:0000313" key="7">
    <source>
        <dbReference type="EMBL" id="MCD1653801.1"/>
    </source>
</evidence>
<feature type="domain" description="Adenosine deaminase" evidence="6">
    <location>
        <begin position="180"/>
        <end position="324"/>
    </location>
</feature>
<dbReference type="Pfam" id="PF00962">
    <property type="entry name" value="A_deaminase"/>
    <property type="match status" value="1"/>
</dbReference>
<keyword evidence="4" id="KW-0378">Hydrolase</keyword>